<evidence type="ECO:0000256" key="4">
    <source>
        <dbReference type="SAM" id="SignalP"/>
    </source>
</evidence>
<dbReference type="PANTHER" id="PTHR31321:SF57">
    <property type="entry name" value="PECTINESTERASE 53-RELATED"/>
    <property type="match status" value="1"/>
</dbReference>
<dbReference type="RefSeq" id="WP_173127981.1">
    <property type="nucleotide sequence ID" value="NZ_JABMKX010000002.1"/>
</dbReference>
<sequence length="1565" mass="166621">MYKRTERAMSQFMVLVMLVTAVFGLQPGPAEAEGNAQGGQVEVWDFGGVQAAGDSYINHITVDTLNGLGSFIGAGWFRQNTVFGDLTVMTPAGGGYHRLYYYDGEVNGALSYGKPTTKTFSDGYASKGSVYSAGNGDASAKYIQMENVEAGDNITVYGFVTNGSGPATVNFALTSSSTGEVVTRSTDTFTSAGQILEYHALDSGTLRLFYSESGSYKPNVVRITITPGVTVSGTLNLNEYTLSGHSIVFQNQSTGELLPAKLDVEGTYTAALTAGYTYTAVLRGVSSEYAISDTSKTVAVTLADLGSGIKNVQLNVVKTPLAKLSGTLSGFEYGYSLNNLKVTLVPPQGSLAPAVEAVLDTAALTYSADLRAGERYTLTLSGVNDYLLTGEADVSISTDTARTLTVAKAAVYDATGAFTGLPSGVTVSSLEFTNLNDGYSYTGKVTGGGYSVKLRDGAYAVIAVCSDPAYTTAGHTVIKGSDTVKALKFLTSKAPAALPLIQDLYVGDSSKEHNFGSVKEALAAAARMNPSSEAERITIHIVPGTYRAQLKIATPYISLVNADPDKEVKITWYYGVGYDYYSAGPDGLYNEDRAFDKYLKGNPGSFKWGATVFVTGAATGFRAENIVFENSFNKYITEEELEDGVEVTTINTPTNLTPRTASLDARSRGATERAAAIAVEADQAEFYKCKFLSNQDTLFTGNTRQYYKDSFIEGNTDYIFGSGNVVFDNSTLNFAGYSDQDSGGHITAAKPPSAADSSFHGYLFRDSTVTGSSINNYKASGDFGRPWGQNAKVIFLDTRLESSSIIYPEGWAGMGGSVPEKADFYEYNTTYNGMPADTSSRKGNVLSAAAAVVDVTRYFGTDWVPHYYEPGTLTPPVLQADSVSESRGVISWQSAVSSIGSIFYEVYQDGQKVATTTETTYTADNLAPLTSYTFKVNAVNTAGNTAESNAVQITINKQGLPAAPIITAEPGDGNATITWSTVTGATYYTVKGRSADSTGYDMLHTISPATVTSYTYSELTNRTAYHFVVSASNEHGEGPDSNEAAITPGTGTAPGNVIKPEDFTAYDIGSPGTPGSSSFDEDTNLFTLTGSGTGINKNATGLDQFYMKAVRVKGDYTISAKAVYSEGQLGAMSLTLRESLDPDSYHYTQAATATGGRKMFRYSGSSNGSNSVMPVKGTAYLQITKTGDKILSIVSTLPIPENPVASETLAISTATAKQLGLDENGNPKELYVGLMVNAANASSSLTAVFEDVRMVMADGTVRFDANAGKPVAPKNVQAKPYNAGARITWDALNTATSYTVHQSTNPEGPFTEALTVGGSVYEAFVTGLENDRTYYFAVTAKNASGESVPSQVVSVSPTASADLPPVLTMTSAEPAAGVFSALLPLSGTVDKESILTIRNNGIPEKLNGTEEHLLLHKGDTFSAKLILVPGLNEIEIKATDTYGNESFIKYAVTYTYRAGSIGFYDAEGQAVTVLEAGREIWIQAEAENYIADTKDVLLFIGLYDEHNNLIKFISTAESLYSGETDTLYARLRLPDEVDGYTLKAFVWDNMTDMQPVSETAELQSN</sequence>
<dbReference type="SUPFAM" id="SSF51126">
    <property type="entry name" value="Pectin lyase-like"/>
    <property type="match status" value="1"/>
</dbReference>
<evidence type="ECO:0000256" key="3">
    <source>
        <dbReference type="ARBA" id="ARBA00023085"/>
    </source>
</evidence>
<dbReference type="SUPFAM" id="SSF49265">
    <property type="entry name" value="Fibronectin type III"/>
    <property type="match status" value="2"/>
</dbReference>
<dbReference type="SMART" id="SM00060">
    <property type="entry name" value="FN3"/>
    <property type="match status" value="3"/>
</dbReference>
<accession>A0ABX2DK11</accession>
<reference evidence="6 7" key="1">
    <citation type="submission" date="2020-05" db="EMBL/GenBank/DDBJ databases">
        <title>Paenibacillus glebae, sp. nov., Paenibacillus humi sp. nov., Paenibacillus pedi sp. nov., Paenibacillus terrestris sp. nov. and Paenibacillus terricola sp. nov., isolated from a forest top soil sample.</title>
        <authorList>
            <person name="Qi S."/>
            <person name="Carlier A."/>
            <person name="Cnockaert M."/>
            <person name="Vandamme P."/>
        </authorList>
    </citation>
    <scope>NUCLEOTIDE SEQUENCE [LARGE SCALE GENOMIC DNA]</scope>
    <source>
        <strain evidence="6 7">LMG 29502</strain>
    </source>
</reference>
<evidence type="ECO:0000256" key="1">
    <source>
        <dbReference type="ARBA" id="ARBA00008891"/>
    </source>
</evidence>
<name>A0ABX2DK11_9BACL</name>
<feature type="chain" id="PRO_5047033317" description="Fibronectin type-III domain-containing protein" evidence="4">
    <location>
        <begin position="33"/>
        <end position="1565"/>
    </location>
</feature>
<dbReference type="EMBL" id="JABMKX010000002">
    <property type="protein sequence ID" value="NQX44419.1"/>
    <property type="molecule type" value="Genomic_DNA"/>
</dbReference>
<feature type="domain" description="Fibronectin type-III" evidence="5">
    <location>
        <begin position="1269"/>
        <end position="1361"/>
    </location>
</feature>
<dbReference type="Proteomes" id="UP000711047">
    <property type="component" value="Unassembled WGS sequence"/>
</dbReference>
<feature type="signal peptide" evidence="4">
    <location>
        <begin position="1"/>
        <end position="32"/>
    </location>
</feature>
<keyword evidence="2" id="KW-0378">Hydrolase</keyword>
<gene>
    <name evidence="6" type="ORF">HQN87_03655</name>
</gene>
<dbReference type="Pfam" id="PF00041">
    <property type="entry name" value="fn3"/>
    <property type="match status" value="2"/>
</dbReference>
<dbReference type="Gene3D" id="2.60.40.10">
    <property type="entry name" value="Immunoglobulins"/>
    <property type="match status" value="4"/>
</dbReference>
<comment type="caution">
    <text evidence="6">The sequence shown here is derived from an EMBL/GenBank/DDBJ whole genome shotgun (WGS) entry which is preliminary data.</text>
</comment>
<keyword evidence="7" id="KW-1185">Reference proteome</keyword>
<dbReference type="PANTHER" id="PTHR31321">
    <property type="entry name" value="ACYL-COA THIOESTER HYDROLASE YBHC-RELATED"/>
    <property type="match status" value="1"/>
</dbReference>
<dbReference type="Gene3D" id="2.160.20.10">
    <property type="entry name" value="Single-stranded right-handed beta-helix, Pectin lyase-like"/>
    <property type="match status" value="1"/>
</dbReference>
<dbReference type="CDD" id="cd00063">
    <property type="entry name" value="FN3"/>
    <property type="match status" value="3"/>
</dbReference>
<feature type="domain" description="Fibronectin type-III" evidence="5">
    <location>
        <begin position="874"/>
        <end position="958"/>
    </location>
</feature>
<feature type="domain" description="Fibronectin type-III" evidence="5">
    <location>
        <begin position="960"/>
        <end position="1055"/>
    </location>
</feature>
<dbReference type="InterPro" id="IPR011050">
    <property type="entry name" value="Pectin_lyase_fold/virulence"/>
</dbReference>
<proteinExistence type="inferred from homology"/>
<dbReference type="InterPro" id="IPR013783">
    <property type="entry name" value="Ig-like_fold"/>
</dbReference>
<keyword evidence="4" id="KW-0732">Signal</keyword>
<protein>
    <recommendedName>
        <fullName evidence="5">Fibronectin type-III domain-containing protein</fullName>
    </recommendedName>
</protein>
<dbReference type="PROSITE" id="PS50853">
    <property type="entry name" value="FN3"/>
    <property type="match status" value="3"/>
</dbReference>
<evidence type="ECO:0000313" key="6">
    <source>
        <dbReference type="EMBL" id="NQX44419.1"/>
    </source>
</evidence>
<organism evidence="6 7">
    <name type="scientific">Paenibacillus tritici</name>
    <dbReference type="NCBI Taxonomy" id="1873425"/>
    <lineage>
        <taxon>Bacteria</taxon>
        <taxon>Bacillati</taxon>
        <taxon>Bacillota</taxon>
        <taxon>Bacilli</taxon>
        <taxon>Bacillales</taxon>
        <taxon>Paenibacillaceae</taxon>
        <taxon>Paenibacillus</taxon>
    </lineage>
</organism>
<dbReference type="InterPro" id="IPR003961">
    <property type="entry name" value="FN3_dom"/>
</dbReference>
<dbReference type="Pfam" id="PF01095">
    <property type="entry name" value="Pectinesterase"/>
    <property type="match status" value="1"/>
</dbReference>
<dbReference type="InterPro" id="IPR036116">
    <property type="entry name" value="FN3_sf"/>
</dbReference>
<evidence type="ECO:0000256" key="2">
    <source>
        <dbReference type="ARBA" id="ARBA00022801"/>
    </source>
</evidence>
<evidence type="ECO:0000259" key="5">
    <source>
        <dbReference type="PROSITE" id="PS50853"/>
    </source>
</evidence>
<dbReference type="InterPro" id="IPR000070">
    <property type="entry name" value="Pectinesterase_cat"/>
</dbReference>
<evidence type="ECO:0000313" key="7">
    <source>
        <dbReference type="Proteomes" id="UP000711047"/>
    </source>
</evidence>
<keyword evidence="3" id="KW-0063">Aspartyl esterase</keyword>
<comment type="similarity">
    <text evidence="1">Belongs to the pectinesterase family.</text>
</comment>
<dbReference type="InterPro" id="IPR012334">
    <property type="entry name" value="Pectin_lyas_fold"/>
</dbReference>